<dbReference type="Pfam" id="PF13242">
    <property type="entry name" value="Hydrolase_like"/>
    <property type="match status" value="1"/>
</dbReference>
<dbReference type="Proteomes" id="UP000177010">
    <property type="component" value="Unassembled WGS sequence"/>
</dbReference>
<proteinExistence type="predicted"/>
<accession>A0A1E7XC34</accession>
<evidence type="ECO:0000313" key="2">
    <source>
        <dbReference type="Proteomes" id="UP000177010"/>
    </source>
</evidence>
<keyword evidence="1" id="KW-0378">Hydrolase</keyword>
<dbReference type="EC" id="3.6.1.1" evidence="1"/>
<evidence type="ECO:0000313" key="1">
    <source>
        <dbReference type="EMBL" id="OFA10685.1"/>
    </source>
</evidence>
<dbReference type="NCBIfam" id="TIGR01668">
    <property type="entry name" value="YqeG_hyp_ppase"/>
    <property type="match status" value="1"/>
</dbReference>
<name>A0A1E7XC34_9LACO</name>
<dbReference type="InterPro" id="IPR023214">
    <property type="entry name" value="HAD_sf"/>
</dbReference>
<dbReference type="NCBIfam" id="TIGR01662">
    <property type="entry name" value="HAD-SF-IIIA"/>
    <property type="match status" value="1"/>
</dbReference>
<dbReference type="Pfam" id="PF08282">
    <property type="entry name" value="Hydrolase_3"/>
    <property type="match status" value="1"/>
</dbReference>
<dbReference type="AlphaFoldDB" id="A0A1E7XC34"/>
<organism evidence="1 2">
    <name type="scientific">Lentilactobacillus sunkii</name>
    <dbReference type="NCBI Taxonomy" id="481719"/>
    <lineage>
        <taxon>Bacteria</taxon>
        <taxon>Bacillati</taxon>
        <taxon>Bacillota</taxon>
        <taxon>Bacilli</taxon>
        <taxon>Lactobacillales</taxon>
        <taxon>Lactobacillaceae</taxon>
        <taxon>Lentilactobacillus</taxon>
    </lineage>
</organism>
<protein>
    <submittedName>
        <fullName evidence="1">Pyrophosphatase PpaX</fullName>
        <ecNumber evidence="1">3.6.1.1</ecNumber>
    </submittedName>
</protein>
<dbReference type="GO" id="GO:0008962">
    <property type="term" value="F:phosphatidylglycerophosphatase activity"/>
    <property type="evidence" value="ECO:0007669"/>
    <property type="project" value="InterPro"/>
</dbReference>
<dbReference type="GO" id="GO:0004427">
    <property type="term" value="F:inorganic diphosphate phosphatase activity"/>
    <property type="evidence" value="ECO:0007669"/>
    <property type="project" value="UniProtKB-EC"/>
</dbReference>
<reference evidence="1 2" key="1">
    <citation type="submission" date="2016-09" db="EMBL/GenBank/DDBJ databases">
        <title>Genome Sequence of Lactobacillus sunkii Strain CG01.</title>
        <authorList>
            <person name="Poehlein A."/>
            <person name="Gabris C."/>
            <person name="Bengelsdorf F.R."/>
            <person name="Duerre P."/>
            <person name="Daniel R."/>
        </authorList>
    </citation>
    <scope>NUCLEOTIDE SEQUENCE [LARGE SCALE GENOMIC DNA]</scope>
    <source>
        <strain evidence="1 2">CG_D</strain>
    </source>
</reference>
<sequence>MLSRFKPTWMIGDIYTISPQFLLDHNINCVLTDLDNTLVPWNSKKGSEALRNWLSENKKYGIKVIVVSNNSHKRIQKAVQNYELPFIPRAMKPLTIGIRLALKKFNLKKRNTVMIGDQLMTDVVAANSCGVRSILVRPLVRDDAWNTTINRYFEKIVWNKLSKKYPDLHWK</sequence>
<dbReference type="STRING" id="481719.LASUN_15910"/>
<gene>
    <name evidence="1" type="primary">ppaX_2</name>
    <name evidence="1" type="ORF">LASUN_15910</name>
</gene>
<dbReference type="PANTHER" id="PTHR19288">
    <property type="entry name" value="4-NITROPHENYLPHOSPHATASE-RELATED"/>
    <property type="match status" value="1"/>
</dbReference>
<dbReference type="InterPro" id="IPR010021">
    <property type="entry name" value="PGPP1/Gep4"/>
</dbReference>
<dbReference type="CDD" id="cd16416">
    <property type="entry name" value="HAD_BsYqeG-like"/>
    <property type="match status" value="1"/>
</dbReference>
<dbReference type="SUPFAM" id="SSF56784">
    <property type="entry name" value="HAD-like"/>
    <property type="match status" value="1"/>
</dbReference>
<dbReference type="GO" id="GO:0005737">
    <property type="term" value="C:cytoplasm"/>
    <property type="evidence" value="ECO:0007669"/>
    <property type="project" value="TreeGrafter"/>
</dbReference>
<dbReference type="InterPro" id="IPR006549">
    <property type="entry name" value="HAD-SF_hydro_IIIA"/>
</dbReference>
<dbReference type="PANTHER" id="PTHR19288:SF25">
    <property type="entry name" value="PHOSPHATIDYLGLYCEROPHOSPHATASE GEP4, MITOCHONDRIAL"/>
    <property type="match status" value="1"/>
</dbReference>
<dbReference type="Gene3D" id="3.40.50.1000">
    <property type="entry name" value="HAD superfamily/HAD-like"/>
    <property type="match status" value="1"/>
</dbReference>
<dbReference type="EMBL" id="MIQE01000014">
    <property type="protein sequence ID" value="OFA10685.1"/>
    <property type="molecule type" value="Genomic_DNA"/>
</dbReference>
<comment type="caution">
    <text evidence="1">The sequence shown here is derived from an EMBL/GenBank/DDBJ whole genome shotgun (WGS) entry which is preliminary data.</text>
</comment>
<dbReference type="InterPro" id="IPR036412">
    <property type="entry name" value="HAD-like_sf"/>
</dbReference>